<dbReference type="AlphaFoldDB" id="A0A0D0CHK1"/>
<dbReference type="Proteomes" id="UP000053593">
    <property type="component" value="Unassembled WGS sequence"/>
</dbReference>
<dbReference type="OrthoDB" id="10365623at2759"/>
<accession>A0A0D0CHK1</accession>
<gene>
    <name evidence="1" type="ORF">GYMLUDRAFT_551202</name>
</gene>
<reference evidence="1 2" key="1">
    <citation type="submission" date="2014-04" db="EMBL/GenBank/DDBJ databases">
        <title>Evolutionary Origins and Diversification of the Mycorrhizal Mutualists.</title>
        <authorList>
            <consortium name="DOE Joint Genome Institute"/>
            <consortium name="Mycorrhizal Genomics Consortium"/>
            <person name="Kohler A."/>
            <person name="Kuo A."/>
            <person name="Nagy L.G."/>
            <person name="Floudas D."/>
            <person name="Copeland A."/>
            <person name="Barry K.W."/>
            <person name="Cichocki N."/>
            <person name="Veneault-Fourrey C."/>
            <person name="LaButti K."/>
            <person name="Lindquist E.A."/>
            <person name="Lipzen A."/>
            <person name="Lundell T."/>
            <person name="Morin E."/>
            <person name="Murat C."/>
            <person name="Riley R."/>
            <person name="Ohm R."/>
            <person name="Sun H."/>
            <person name="Tunlid A."/>
            <person name="Henrissat B."/>
            <person name="Grigoriev I.V."/>
            <person name="Hibbett D.S."/>
            <person name="Martin F."/>
        </authorList>
    </citation>
    <scope>NUCLEOTIDE SEQUENCE [LARGE SCALE GENOMIC DNA]</scope>
    <source>
        <strain evidence="1 2">FD-317 M1</strain>
    </source>
</reference>
<organism evidence="1 2">
    <name type="scientific">Collybiopsis luxurians FD-317 M1</name>
    <dbReference type="NCBI Taxonomy" id="944289"/>
    <lineage>
        <taxon>Eukaryota</taxon>
        <taxon>Fungi</taxon>
        <taxon>Dikarya</taxon>
        <taxon>Basidiomycota</taxon>
        <taxon>Agaricomycotina</taxon>
        <taxon>Agaricomycetes</taxon>
        <taxon>Agaricomycetidae</taxon>
        <taxon>Agaricales</taxon>
        <taxon>Marasmiineae</taxon>
        <taxon>Omphalotaceae</taxon>
        <taxon>Collybiopsis</taxon>
        <taxon>Collybiopsis luxurians</taxon>
    </lineage>
</organism>
<feature type="non-terminal residue" evidence="1">
    <location>
        <position position="1"/>
    </location>
</feature>
<proteinExistence type="predicted"/>
<evidence type="ECO:0000313" key="1">
    <source>
        <dbReference type="EMBL" id="KIK62119.1"/>
    </source>
</evidence>
<evidence type="ECO:0000313" key="2">
    <source>
        <dbReference type="Proteomes" id="UP000053593"/>
    </source>
</evidence>
<dbReference type="EMBL" id="KN834768">
    <property type="protein sequence ID" value="KIK62119.1"/>
    <property type="molecule type" value="Genomic_DNA"/>
</dbReference>
<evidence type="ECO:0008006" key="3">
    <source>
        <dbReference type="Google" id="ProtNLM"/>
    </source>
</evidence>
<protein>
    <recommendedName>
        <fullName evidence="3">Protein kinase domain-containing protein</fullName>
    </recommendedName>
</protein>
<keyword evidence="2" id="KW-1185">Reference proteome</keyword>
<dbReference type="HOGENOM" id="CLU_204775_0_0_1"/>
<sequence length="57" mass="6655">KGVFQFDLQLNNFLVTFFENTYQVSSIDLVDWGMATQVKMPVTEQEVFAYCVRETLL</sequence>
<name>A0A0D0CHK1_9AGAR</name>